<dbReference type="InterPro" id="IPR003961">
    <property type="entry name" value="FN3_dom"/>
</dbReference>
<protein>
    <recommendedName>
        <fullName evidence="3">Fibronectin type-III domain-containing protein</fullName>
    </recommendedName>
</protein>
<dbReference type="EnsemblMetazoa" id="Aqu2.1.26906_001">
    <property type="protein sequence ID" value="Aqu2.1.26906_001"/>
    <property type="gene ID" value="Aqu2.1.26906"/>
</dbReference>
<organism evidence="4">
    <name type="scientific">Amphimedon queenslandica</name>
    <name type="common">Sponge</name>
    <dbReference type="NCBI Taxonomy" id="400682"/>
    <lineage>
        <taxon>Eukaryota</taxon>
        <taxon>Metazoa</taxon>
        <taxon>Porifera</taxon>
        <taxon>Demospongiae</taxon>
        <taxon>Heteroscleromorpha</taxon>
        <taxon>Haplosclerida</taxon>
        <taxon>Niphatidae</taxon>
        <taxon>Amphimedon</taxon>
    </lineage>
</organism>
<evidence type="ECO:0000259" key="3">
    <source>
        <dbReference type="PROSITE" id="PS50853"/>
    </source>
</evidence>
<sequence length="570" mass="61196">MVLLLFFILVDLLQLSHCASNITVQPVSINTTLNSTVVFSCEAVTGQLSFTVNDEAADNQAVIGSGFKATSKNYGNSTIRAELQAKAYEYNNNTNISCRAFTYGPPPMIELSNTAILMIQGLLDNVDNLDYTFINGSSVLLTWTAPYTLDNVPITGYYIVNGLVNITTNNNNTNITISATNPDPCKLNIISVSPLNDAGTGSSNDVSFYHKTVPLNTPPVSVVPVIDGQQISLNISIDVVTICKGEYPDSIAVNILHTDNALINNASITPEVNGQLMITGVITVPITLNTFIVNVSLSNSGGDFLSTPLFKFGFLGPVTNINSAVKNCSTIGVSWTAPMVDDRVPIQYYILRTYDAITGSLVNNVSVYDTSYQFVNNNLLIHHYTYVIIGVNELGEGISHNETFSYERVPRSVSGTGSNLKTFNQMTATVSYNIPVTLGCIGEAPENATIIIWCNGAGVVYHSIEQVKYLYPVENAPKPMNITGSASVPKNQQCNMSIAFSNGAGSSEPFILVINISPTPSVSVTPSPTINTDIPELTVFIIAGIAVILVLVICIFIIFTVALSINSSLC</sequence>
<evidence type="ECO:0000256" key="1">
    <source>
        <dbReference type="SAM" id="Phobius"/>
    </source>
</evidence>
<keyword evidence="1" id="KW-0472">Membrane</keyword>
<accession>A0A1X7UHG2</accession>
<keyword evidence="1" id="KW-1133">Transmembrane helix</keyword>
<dbReference type="SMART" id="SM00060">
    <property type="entry name" value="FN3"/>
    <property type="match status" value="2"/>
</dbReference>
<feature type="signal peptide" evidence="2">
    <location>
        <begin position="1"/>
        <end position="18"/>
    </location>
</feature>
<feature type="chain" id="PRO_5012462908" description="Fibronectin type-III domain-containing protein" evidence="2">
    <location>
        <begin position="19"/>
        <end position="570"/>
    </location>
</feature>
<evidence type="ECO:0000256" key="2">
    <source>
        <dbReference type="SAM" id="SignalP"/>
    </source>
</evidence>
<dbReference type="PROSITE" id="PS50853">
    <property type="entry name" value="FN3"/>
    <property type="match status" value="1"/>
</dbReference>
<name>A0A1X7UHG2_AMPQE</name>
<reference evidence="4" key="1">
    <citation type="submission" date="2017-05" db="UniProtKB">
        <authorList>
            <consortium name="EnsemblMetazoa"/>
        </authorList>
    </citation>
    <scope>IDENTIFICATION</scope>
</reference>
<dbReference type="InterPro" id="IPR036116">
    <property type="entry name" value="FN3_sf"/>
</dbReference>
<dbReference type="InParanoid" id="A0A1X7UHG2"/>
<keyword evidence="1" id="KW-0812">Transmembrane</keyword>
<proteinExistence type="predicted"/>
<feature type="domain" description="Fibronectin type-III" evidence="3">
    <location>
        <begin position="125"/>
        <end position="215"/>
    </location>
</feature>
<keyword evidence="2" id="KW-0732">Signal</keyword>
<feature type="transmembrane region" description="Helical" evidence="1">
    <location>
        <begin position="537"/>
        <end position="565"/>
    </location>
</feature>
<dbReference type="CDD" id="cd00063">
    <property type="entry name" value="FN3"/>
    <property type="match status" value="1"/>
</dbReference>
<dbReference type="SUPFAM" id="SSF49265">
    <property type="entry name" value="Fibronectin type III"/>
    <property type="match status" value="1"/>
</dbReference>
<evidence type="ECO:0000313" key="4">
    <source>
        <dbReference type="EnsemblMetazoa" id="Aqu2.1.26906_001"/>
    </source>
</evidence>
<dbReference type="AlphaFoldDB" id="A0A1X7UHG2"/>